<name>A0A0U1HVU0_YERRO</name>
<evidence type="ECO:0000256" key="2">
    <source>
        <dbReference type="ARBA" id="ARBA00006555"/>
    </source>
</evidence>
<evidence type="ECO:0000256" key="11">
    <source>
        <dbReference type="SAM" id="Phobius"/>
    </source>
</evidence>
<keyword evidence="15" id="KW-1185">Reference proteome</keyword>
<evidence type="ECO:0000313" key="16">
    <source>
        <dbReference type="Proteomes" id="UP000042054"/>
    </source>
</evidence>
<evidence type="ECO:0000313" key="14">
    <source>
        <dbReference type="EMBL" id="CQI93836.1"/>
    </source>
</evidence>
<dbReference type="PANTHER" id="PTHR33446">
    <property type="entry name" value="PROTEIN TONB-RELATED"/>
    <property type="match status" value="1"/>
</dbReference>
<proteinExistence type="inferred from homology"/>
<feature type="domain" description="TonB C-terminal" evidence="12">
    <location>
        <begin position="179"/>
        <end position="273"/>
    </location>
</feature>
<keyword evidence="8 11" id="KW-1133">Transmembrane helix</keyword>
<dbReference type="InterPro" id="IPR006260">
    <property type="entry name" value="TonB/TolA_C"/>
</dbReference>
<gene>
    <name evidence="13" type="ORF">CH64_2715</name>
    <name evidence="14" type="ORF">ERS008555_03019</name>
</gene>
<reference evidence="13 15" key="1">
    <citation type="journal article" date="2015" name="Genome Announc.">
        <title>Thirty-Two Complete Genome Assemblies of Nine Yersinia Species, Including Y. pestis, Y. pseudotuberculosis, and Y. enterocolitica.</title>
        <authorList>
            <person name="Johnson S.L."/>
            <person name="Daligault H.E."/>
            <person name="Davenport K.W."/>
            <person name="Jaissle J."/>
            <person name="Frey K.G."/>
            <person name="Ladner J.T."/>
            <person name="Broomall S.M."/>
            <person name="Bishop-Lilly K.A."/>
            <person name="Bruce D.C."/>
            <person name="Coyne S.R."/>
            <person name="Gibbons H.S."/>
            <person name="Lo C.C."/>
            <person name="Munk A.C."/>
            <person name="Rosenzweig C.N."/>
            <person name="Koroleva G.I."/>
            <person name="Palacios G.F."/>
            <person name="Redden C.L."/>
            <person name="Xu Y."/>
            <person name="Minogue T.D."/>
            <person name="Chain P.S."/>
        </authorList>
    </citation>
    <scope>NUCLEOTIDE SEQUENCE [LARGE SCALE GENOMIC DNA]</scope>
    <source>
        <strain evidence="13 15">YRA</strain>
    </source>
</reference>
<reference evidence="16" key="2">
    <citation type="submission" date="2015-03" db="EMBL/GenBank/DDBJ databases">
        <authorList>
            <consortium name="Pathogen Informatics"/>
            <person name="Murphy D."/>
        </authorList>
    </citation>
    <scope>NUCLEOTIDE SEQUENCE [LARGE SCALE GENOMIC DNA]</scope>
    <source>
        <strain evidence="16">68/02</strain>
    </source>
</reference>
<keyword evidence="3" id="KW-0813">Transport</keyword>
<accession>A0A0U1HVU0</accession>
<keyword evidence="7" id="KW-0653">Protein transport</keyword>
<evidence type="ECO:0000256" key="7">
    <source>
        <dbReference type="ARBA" id="ARBA00022927"/>
    </source>
</evidence>
<dbReference type="AlphaFoldDB" id="A0A0U1HVU0"/>
<evidence type="ECO:0000256" key="1">
    <source>
        <dbReference type="ARBA" id="ARBA00004383"/>
    </source>
</evidence>
<dbReference type="GO" id="GO:0098797">
    <property type="term" value="C:plasma membrane protein complex"/>
    <property type="evidence" value="ECO:0007669"/>
    <property type="project" value="TreeGrafter"/>
</dbReference>
<feature type="region of interest" description="Disordered" evidence="10">
    <location>
        <begin position="101"/>
        <end position="155"/>
    </location>
</feature>
<dbReference type="NCBIfam" id="TIGR01352">
    <property type="entry name" value="tonB_Cterm"/>
    <property type="match status" value="1"/>
</dbReference>
<evidence type="ECO:0000313" key="15">
    <source>
        <dbReference type="Proteomes" id="UP000031914"/>
    </source>
</evidence>
<evidence type="ECO:0000256" key="8">
    <source>
        <dbReference type="ARBA" id="ARBA00022989"/>
    </source>
</evidence>
<dbReference type="RefSeq" id="WP_072087005.1">
    <property type="nucleotide sequence ID" value="NZ_CABIHU010000005.1"/>
</dbReference>
<dbReference type="InterPro" id="IPR051045">
    <property type="entry name" value="TonB-dependent_transducer"/>
</dbReference>
<evidence type="ECO:0000256" key="3">
    <source>
        <dbReference type="ARBA" id="ARBA00022448"/>
    </source>
</evidence>
<dbReference type="PROSITE" id="PS52015">
    <property type="entry name" value="TONB_CTD"/>
    <property type="match status" value="1"/>
</dbReference>
<dbReference type="Pfam" id="PF03544">
    <property type="entry name" value="TonB_C"/>
    <property type="match status" value="1"/>
</dbReference>
<dbReference type="Proteomes" id="UP000031914">
    <property type="component" value="Chromosome"/>
</dbReference>
<evidence type="ECO:0000259" key="12">
    <source>
        <dbReference type="PROSITE" id="PS52015"/>
    </source>
</evidence>
<keyword evidence="5" id="KW-0997">Cell inner membrane</keyword>
<dbReference type="OrthoDB" id="8703302at2"/>
<organism evidence="14 16">
    <name type="scientific">Yersinia rohdei</name>
    <dbReference type="NCBI Taxonomy" id="29485"/>
    <lineage>
        <taxon>Bacteria</taxon>
        <taxon>Pseudomonadati</taxon>
        <taxon>Pseudomonadota</taxon>
        <taxon>Gammaproteobacteria</taxon>
        <taxon>Enterobacterales</taxon>
        <taxon>Yersiniaceae</taxon>
        <taxon>Yersinia</taxon>
    </lineage>
</organism>
<comment type="subcellular location">
    <subcellularLocation>
        <location evidence="1">Cell inner membrane</location>
        <topology evidence="1">Single-pass membrane protein</topology>
        <orientation evidence="1">Periplasmic side</orientation>
    </subcellularLocation>
</comment>
<keyword evidence="4" id="KW-1003">Cell membrane</keyword>
<dbReference type="GO" id="GO:0031992">
    <property type="term" value="F:energy transducer activity"/>
    <property type="evidence" value="ECO:0007669"/>
    <property type="project" value="TreeGrafter"/>
</dbReference>
<dbReference type="GO" id="GO:0055085">
    <property type="term" value="P:transmembrane transport"/>
    <property type="evidence" value="ECO:0007669"/>
    <property type="project" value="InterPro"/>
</dbReference>
<dbReference type="GeneID" id="45567994"/>
<dbReference type="Proteomes" id="UP000042054">
    <property type="component" value="Unassembled WGS sequence"/>
</dbReference>
<evidence type="ECO:0000313" key="13">
    <source>
        <dbReference type="EMBL" id="AJJ09559.1"/>
    </source>
</evidence>
<reference evidence="14" key="3">
    <citation type="submission" date="2015-03" db="EMBL/GenBank/DDBJ databases">
        <authorList>
            <person name="Murphy D."/>
        </authorList>
    </citation>
    <scope>NUCLEOTIDE SEQUENCE [LARGE SCALE GENOMIC DNA]</scope>
    <source>
        <strain evidence="14">68/02</strain>
    </source>
</reference>
<dbReference type="PANTHER" id="PTHR33446:SF2">
    <property type="entry name" value="PROTEIN TONB"/>
    <property type="match status" value="1"/>
</dbReference>
<protein>
    <submittedName>
        <fullName evidence="14">Putative TonB protein</fullName>
    </submittedName>
</protein>
<dbReference type="EMBL" id="CP009787">
    <property type="protein sequence ID" value="AJJ09559.1"/>
    <property type="molecule type" value="Genomic_DNA"/>
</dbReference>
<evidence type="ECO:0000256" key="9">
    <source>
        <dbReference type="ARBA" id="ARBA00023136"/>
    </source>
</evidence>
<evidence type="ECO:0000256" key="4">
    <source>
        <dbReference type="ARBA" id="ARBA00022475"/>
    </source>
</evidence>
<evidence type="ECO:0000256" key="10">
    <source>
        <dbReference type="SAM" id="MobiDB-lite"/>
    </source>
</evidence>
<dbReference type="STRING" id="29485.CH64_2715"/>
<dbReference type="InterPro" id="IPR037682">
    <property type="entry name" value="TonB_C"/>
</dbReference>
<dbReference type="GO" id="GO:0015031">
    <property type="term" value="P:protein transport"/>
    <property type="evidence" value="ECO:0007669"/>
    <property type="project" value="UniProtKB-KW"/>
</dbReference>
<dbReference type="EMBL" id="CTKE01000016">
    <property type="protein sequence ID" value="CQI93836.1"/>
    <property type="molecule type" value="Genomic_DNA"/>
</dbReference>
<dbReference type="PROSITE" id="PS51257">
    <property type="entry name" value="PROKAR_LIPOPROTEIN"/>
    <property type="match status" value="1"/>
</dbReference>
<dbReference type="Gene3D" id="3.30.1150.10">
    <property type="match status" value="1"/>
</dbReference>
<sequence length="273" mass="30128">MKLSQINNTVLLWWGSALFTSCFHIYLLWLLASTVAPVKHAENSPVAMMVALSAETEFTQISEQRPVVGLAQNLNEPVVEQSESQPEEVDNLLTAPEQSHASLIVDQKTEPPKKKPSKVKLAQSKVIKPRLPVTESMPDNHSEPTPPAVSVSAPLSGDSHRIAAAANSDSSHLRDIKMSWRGRLQGHLMNFKRYPPGARKKHQQGTPAIRFVVNQDGYVLSAQLVNSSKFRLLDSEALELIKRAQPLPKPPAELLSQGQITITMPIGFNLTDR</sequence>
<keyword evidence="9 11" id="KW-0472">Membrane</keyword>
<keyword evidence="6 11" id="KW-0812">Transmembrane</keyword>
<feature type="transmembrane region" description="Helical" evidence="11">
    <location>
        <begin position="12"/>
        <end position="32"/>
    </location>
</feature>
<comment type="similarity">
    <text evidence="2">Belongs to the TonB family.</text>
</comment>
<dbReference type="SUPFAM" id="SSF74653">
    <property type="entry name" value="TolA/TonB C-terminal domain"/>
    <property type="match status" value="1"/>
</dbReference>
<dbReference type="KEGG" id="yro:CH64_2715"/>
<evidence type="ECO:0000256" key="5">
    <source>
        <dbReference type="ARBA" id="ARBA00022519"/>
    </source>
</evidence>
<evidence type="ECO:0000256" key="6">
    <source>
        <dbReference type="ARBA" id="ARBA00022692"/>
    </source>
</evidence>